<proteinExistence type="predicted"/>
<gene>
    <name evidence="1" type="ORF">WOLCODRAFT_164531</name>
</gene>
<organism evidence="1 2">
    <name type="scientific">Wolfiporia cocos (strain MD-104)</name>
    <name type="common">Brown rot fungus</name>
    <dbReference type="NCBI Taxonomy" id="742152"/>
    <lineage>
        <taxon>Eukaryota</taxon>
        <taxon>Fungi</taxon>
        <taxon>Dikarya</taxon>
        <taxon>Basidiomycota</taxon>
        <taxon>Agaricomycotina</taxon>
        <taxon>Agaricomycetes</taxon>
        <taxon>Polyporales</taxon>
        <taxon>Phaeolaceae</taxon>
        <taxon>Wolfiporia</taxon>
    </lineage>
</organism>
<dbReference type="Proteomes" id="UP000218811">
    <property type="component" value="Unassembled WGS sequence"/>
</dbReference>
<dbReference type="AlphaFoldDB" id="A0A2H3JPX1"/>
<dbReference type="EMBL" id="KB468146">
    <property type="protein sequence ID" value="PCH43545.1"/>
    <property type="molecule type" value="Genomic_DNA"/>
</dbReference>
<name>A0A2H3JPX1_WOLCO</name>
<reference evidence="1 2" key="1">
    <citation type="journal article" date="2012" name="Science">
        <title>The Paleozoic origin of enzymatic lignin decomposition reconstructed from 31 fungal genomes.</title>
        <authorList>
            <person name="Floudas D."/>
            <person name="Binder M."/>
            <person name="Riley R."/>
            <person name="Barry K."/>
            <person name="Blanchette R.A."/>
            <person name="Henrissat B."/>
            <person name="Martinez A.T."/>
            <person name="Otillar R."/>
            <person name="Spatafora J.W."/>
            <person name="Yadav J.S."/>
            <person name="Aerts A."/>
            <person name="Benoit I."/>
            <person name="Boyd A."/>
            <person name="Carlson A."/>
            <person name="Copeland A."/>
            <person name="Coutinho P.M."/>
            <person name="de Vries R.P."/>
            <person name="Ferreira P."/>
            <person name="Findley K."/>
            <person name="Foster B."/>
            <person name="Gaskell J."/>
            <person name="Glotzer D."/>
            <person name="Gorecki P."/>
            <person name="Heitman J."/>
            <person name="Hesse C."/>
            <person name="Hori C."/>
            <person name="Igarashi K."/>
            <person name="Jurgens J.A."/>
            <person name="Kallen N."/>
            <person name="Kersten P."/>
            <person name="Kohler A."/>
            <person name="Kuees U."/>
            <person name="Kumar T.K.A."/>
            <person name="Kuo A."/>
            <person name="LaButti K."/>
            <person name="Larrondo L.F."/>
            <person name="Lindquist E."/>
            <person name="Ling A."/>
            <person name="Lombard V."/>
            <person name="Lucas S."/>
            <person name="Lundell T."/>
            <person name="Martin R."/>
            <person name="McLaughlin D.J."/>
            <person name="Morgenstern I."/>
            <person name="Morin E."/>
            <person name="Murat C."/>
            <person name="Nagy L.G."/>
            <person name="Nolan M."/>
            <person name="Ohm R.A."/>
            <person name="Patyshakuliyeva A."/>
            <person name="Rokas A."/>
            <person name="Ruiz-Duenas F.J."/>
            <person name="Sabat G."/>
            <person name="Salamov A."/>
            <person name="Samejima M."/>
            <person name="Schmutz J."/>
            <person name="Slot J.C."/>
            <person name="St John F."/>
            <person name="Stenlid J."/>
            <person name="Sun H."/>
            <person name="Sun S."/>
            <person name="Syed K."/>
            <person name="Tsang A."/>
            <person name="Wiebenga A."/>
            <person name="Young D."/>
            <person name="Pisabarro A."/>
            <person name="Eastwood D.C."/>
            <person name="Martin F."/>
            <person name="Cullen D."/>
            <person name="Grigoriev I.V."/>
            <person name="Hibbett D.S."/>
        </authorList>
    </citation>
    <scope>NUCLEOTIDE SEQUENCE [LARGE SCALE GENOMIC DNA]</scope>
    <source>
        <strain evidence="1 2">MD-104</strain>
    </source>
</reference>
<evidence type="ECO:0000313" key="1">
    <source>
        <dbReference type="EMBL" id="PCH43545.1"/>
    </source>
</evidence>
<accession>A0A2H3JPX1</accession>
<evidence type="ECO:0000313" key="2">
    <source>
        <dbReference type="Proteomes" id="UP000218811"/>
    </source>
</evidence>
<sequence length="399" mass="43113">MVWCLAFRRGHRYKTWSPVALVLQLSALSFQSQRLSSTGTGCLACFFLLRIFSRLLVVQLDFLHDYPQHSLYDPPLTSPHLTSINMRATVAIPVALAVAASAAPAMAVSSSSMPSSEAISWGTVGKDALKIGETVAPFFLRRDVPTSASEAINWKKVGSVAEDVAGIALKFLKRDPHAVVAYHLGRPVYARDVHDALLARAVPTDASEAINWNNVLTDAGDVASVAGTVLKFLRRDVPASASSEAINWKTVGEDALKVGETVAPFLLFRRELEDAMLARAYADDASEAINWKDIGKDVGDVASVAGTVLRFLRRQDADSEAISWSTVGKDALKVGETAASIAPLFFRRELENELLARAYAADSSEAINWKDVLGDVGDVASVAGTVLKFLKRSQLNQLD</sequence>
<protein>
    <submittedName>
        <fullName evidence="1">Uncharacterized protein</fullName>
    </submittedName>
</protein>
<keyword evidence="2" id="KW-1185">Reference proteome</keyword>